<dbReference type="Gene3D" id="3.40.190.290">
    <property type="match status" value="1"/>
</dbReference>
<evidence type="ECO:0000256" key="2">
    <source>
        <dbReference type="ARBA" id="ARBA00023015"/>
    </source>
</evidence>
<dbReference type="PROSITE" id="PS50931">
    <property type="entry name" value="HTH_LYSR"/>
    <property type="match status" value="1"/>
</dbReference>
<dbReference type="InterPro" id="IPR036390">
    <property type="entry name" value="WH_DNA-bd_sf"/>
</dbReference>
<dbReference type="GO" id="GO:0000976">
    <property type="term" value="F:transcription cis-regulatory region binding"/>
    <property type="evidence" value="ECO:0007669"/>
    <property type="project" value="TreeGrafter"/>
</dbReference>
<dbReference type="EMBL" id="CP058561">
    <property type="protein sequence ID" value="QUH30017.1"/>
    <property type="molecule type" value="Genomic_DNA"/>
</dbReference>
<evidence type="ECO:0000259" key="5">
    <source>
        <dbReference type="PROSITE" id="PS50931"/>
    </source>
</evidence>
<evidence type="ECO:0000256" key="4">
    <source>
        <dbReference type="ARBA" id="ARBA00023163"/>
    </source>
</evidence>
<organism evidence="6 7">
    <name type="scientific">Vallitalea guaymasensis</name>
    <dbReference type="NCBI Taxonomy" id="1185412"/>
    <lineage>
        <taxon>Bacteria</taxon>
        <taxon>Bacillati</taxon>
        <taxon>Bacillota</taxon>
        <taxon>Clostridia</taxon>
        <taxon>Lachnospirales</taxon>
        <taxon>Vallitaleaceae</taxon>
        <taxon>Vallitalea</taxon>
    </lineage>
</organism>
<dbReference type="PRINTS" id="PR00039">
    <property type="entry name" value="HTHLYSR"/>
</dbReference>
<dbReference type="InterPro" id="IPR000847">
    <property type="entry name" value="LysR_HTH_N"/>
</dbReference>
<dbReference type="Pfam" id="PF03466">
    <property type="entry name" value="LysR_substrate"/>
    <property type="match status" value="1"/>
</dbReference>
<reference evidence="6 7" key="1">
    <citation type="submission" date="2020-07" db="EMBL/GenBank/DDBJ databases">
        <title>Vallitalea guaymasensis genome.</title>
        <authorList>
            <person name="Postec A."/>
        </authorList>
    </citation>
    <scope>NUCLEOTIDE SEQUENCE [LARGE SCALE GENOMIC DNA]</scope>
    <source>
        <strain evidence="6 7">Ra1766G1</strain>
    </source>
</reference>
<dbReference type="PANTHER" id="PTHR30126">
    <property type="entry name" value="HTH-TYPE TRANSCRIPTIONAL REGULATOR"/>
    <property type="match status" value="1"/>
</dbReference>
<keyword evidence="3" id="KW-0238">DNA-binding</keyword>
<dbReference type="Proteomes" id="UP000677305">
    <property type="component" value="Chromosome"/>
</dbReference>
<dbReference type="Pfam" id="PF00126">
    <property type="entry name" value="HTH_1"/>
    <property type="match status" value="1"/>
</dbReference>
<dbReference type="SUPFAM" id="SSF46785">
    <property type="entry name" value="Winged helix' DNA-binding domain"/>
    <property type="match status" value="1"/>
</dbReference>
<sequence>MHLESLKYFREVASEKSISKVAKKSHISQSALSQLIQKLEEDFGYKLLNRSNKGVELTEMGEIVLKYSNNIIRNYETMVEELETTVKQYNKVRINGTWALVTYSLPCVIYKIKKKYPNHQYELIASTKEDTITDVQNDICDFGVVNGNISKEHDLFTYAIGKEKIVLIAPGKYNIPDKIKLEDLTKYDMIMCNSNNHISNNLKKELKNIDKDLDDLNIIFNVATDGAVKLAVSNGYGLAFVPYESIKHELYEKTVKVIEIEDVSLDDEIYLISKKFNKLTKAQRESIEYFMEIGQKSFC</sequence>
<evidence type="ECO:0000256" key="3">
    <source>
        <dbReference type="ARBA" id="ARBA00023125"/>
    </source>
</evidence>
<evidence type="ECO:0000256" key="1">
    <source>
        <dbReference type="ARBA" id="ARBA00009437"/>
    </source>
</evidence>
<gene>
    <name evidence="6" type="ORF">HYG85_14270</name>
</gene>
<keyword evidence="7" id="KW-1185">Reference proteome</keyword>
<dbReference type="OrthoDB" id="119203at2"/>
<dbReference type="SUPFAM" id="SSF53850">
    <property type="entry name" value="Periplasmic binding protein-like II"/>
    <property type="match status" value="1"/>
</dbReference>
<evidence type="ECO:0000313" key="6">
    <source>
        <dbReference type="EMBL" id="QUH30017.1"/>
    </source>
</evidence>
<feature type="domain" description="HTH lysR-type" evidence="5">
    <location>
        <begin position="1"/>
        <end position="58"/>
    </location>
</feature>
<dbReference type="InterPro" id="IPR036388">
    <property type="entry name" value="WH-like_DNA-bd_sf"/>
</dbReference>
<comment type="similarity">
    <text evidence="1">Belongs to the LysR transcriptional regulatory family.</text>
</comment>
<dbReference type="AlphaFoldDB" id="A0A8J8MBQ4"/>
<proteinExistence type="inferred from homology"/>
<name>A0A8J8MBQ4_9FIRM</name>
<keyword evidence="2" id="KW-0805">Transcription regulation</keyword>
<protein>
    <submittedName>
        <fullName evidence="6">LysR family transcriptional regulator</fullName>
    </submittedName>
</protein>
<dbReference type="RefSeq" id="WP_113673520.1">
    <property type="nucleotide sequence ID" value="NZ_CAJXUH010000003.1"/>
</dbReference>
<evidence type="ECO:0000313" key="7">
    <source>
        <dbReference type="Proteomes" id="UP000677305"/>
    </source>
</evidence>
<dbReference type="InterPro" id="IPR005119">
    <property type="entry name" value="LysR_subst-bd"/>
</dbReference>
<keyword evidence="4" id="KW-0804">Transcription</keyword>
<dbReference type="Gene3D" id="1.10.10.10">
    <property type="entry name" value="Winged helix-like DNA-binding domain superfamily/Winged helix DNA-binding domain"/>
    <property type="match status" value="1"/>
</dbReference>
<dbReference type="PANTHER" id="PTHR30126:SF40">
    <property type="entry name" value="HTH-TYPE TRANSCRIPTIONAL REGULATOR GLTR"/>
    <property type="match status" value="1"/>
</dbReference>
<dbReference type="KEGG" id="vgu:HYG85_14270"/>
<accession>A0A8J8MBQ4</accession>
<dbReference type="FunFam" id="1.10.10.10:FF:000001">
    <property type="entry name" value="LysR family transcriptional regulator"/>
    <property type="match status" value="1"/>
</dbReference>
<dbReference type="GO" id="GO:0003700">
    <property type="term" value="F:DNA-binding transcription factor activity"/>
    <property type="evidence" value="ECO:0007669"/>
    <property type="project" value="InterPro"/>
</dbReference>